<dbReference type="Gramene" id="KJB17751">
    <property type="protein sequence ID" value="KJB17751"/>
    <property type="gene ID" value="B456_003G013500"/>
</dbReference>
<dbReference type="PANTHER" id="PTHR13061">
    <property type="entry name" value="DYNACTIN SUBUNIT P25"/>
    <property type="match status" value="1"/>
</dbReference>
<dbReference type="PANTHER" id="PTHR13061:SF50">
    <property type="entry name" value="GAMMA CARBONIC ANHYDRASE 1, MITOCHONDRIAL"/>
    <property type="match status" value="1"/>
</dbReference>
<gene>
    <name evidence="3" type="ORF">B456_003G013500</name>
</gene>
<dbReference type="InterPro" id="IPR050484">
    <property type="entry name" value="Transf_Hexapept/Carb_Anhydrase"/>
</dbReference>
<dbReference type="GO" id="GO:0031966">
    <property type="term" value="C:mitochondrial membrane"/>
    <property type="evidence" value="ECO:0007669"/>
    <property type="project" value="UniProtKB-SubCell"/>
</dbReference>
<reference evidence="3 4" key="1">
    <citation type="journal article" date="2012" name="Nature">
        <title>Repeated polyploidization of Gossypium genomes and the evolution of spinnable cotton fibres.</title>
        <authorList>
            <person name="Paterson A.H."/>
            <person name="Wendel J.F."/>
            <person name="Gundlach H."/>
            <person name="Guo H."/>
            <person name="Jenkins J."/>
            <person name="Jin D."/>
            <person name="Llewellyn D."/>
            <person name="Showmaker K.C."/>
            <person name="Shu S."/>
            <person name="Udall J."/>
            <person name="Yoo M.J."/>
            <person name="Byers R."/>
            <person name="Chen W."/>
            <person name="Doron-Faigenboim A."/>
            <person name="Duke M.V."/>
            <person name="Gong L."/>
            <person name="Grimwood J."/>
            <person name="Grover C."/>
            <person name="Grupp K."/>
            <person name="Hu G."/>
            <person name="Lee T.H."/>
            <person name="Li J."/>
            <person name="Lin L."/>
            <person name="Liu T."/>
            <person name="Marler B.S."/>
            <person name="Page J.T."/>
            <person name="Roberts A.W."/>
            <person name="Romanel E."/>
            <person name="Sanders W.S."/>
            <person name="Szadkowski E."/>
            <person name="Tan X."/>
            <person name="Tang H."/>
            <person name="Xu C."/>
            <person name="Wang J."/>
            <person name="Wang Z."/>
            <person name="Zhang D."/>
            <person name="Zhang L."/>
            <person name="Ashrafi H."/>
            <person name="Bedon F."/>
            <person name="Bowers J.E."/>
            <person name="Brubaker C.L."/>
            <person name="Chee P.W."/>
            <person name="Das S."/>
            <person name="Gingle A.R."/>
            <person name="Haigler C.H."/>
            <person name="Harker D."/>
            <person name="Hoffmann L.V."/>
            <person name="Hovav R."/>
            <person name="Jones D.C."/>
            <person name="Lemke C."/>
            <person name="Mansoor S."/>
            <person name="ur Rahman M."/>
            <person name="Rainville L.N."/>
            <person name="Rambani A."/>
            <person name="Reddy U.K."/>
            <person name="Rong J.K."/>
            <person name="Saranga Y."/>
            <person name="Scheffler B.E."/>
            <person name="Scheffler J.A."/>
            <person name="Stelly D.M."/>
            <person name="Triplett B.A."/>
            <person name="Van Deynze A."/>
            <person name="Vaslin M.F."/>
            <person name="Waghmare V.N."/>
            <person name="Walford S.A."/>
            <person name="Wright R.J."/>
            <person name="Zaki E.A."/>
            <person name="Zhang T."/>
            <person name="Dennis E.S."/>
            <person name="Mayer K.F."/>
            <person name="Peterson D.G."/>
            <person name="Rokhsar D.S."/>
            <person name="Wang X."/>
            <person name="Schmutz J."/>
        </authorList>
    </citation>
    <scope>NUCLEOTIDE SEQUENCE [LARGE SCALE GENOMIC DNA]</scope>
</reference>
<protein>
    <recommendedName>
        <fullName evidence="5">Gamma carbonic anhydrase 1, mitochondrial</fullName>
    </recommendedName>
</protein>
<evidence type="ECO:0000256" key="2">
    <source>
        <dbReference type="ARBA" id="ARBA00034694"/>
    </source>
</evidence>
<dbReference type="AlphaFoldDB" id="A0A0D2QLP1"/>
<dbReference type="Proteomes" id="UP000032304">
    <property type="component" value="Chromosome 3"/>
</dbReference>
<dbReference type="InterPro" id="IPR047324">
    <property type="entry name" value="LbH_gamma_CA-like"/>
</dbReference>
<proteinExistence type="inferred from homology"/>
<organism evidence="3 4">
    <name type="scientific">Gossypium raimondii</name>
    <name type="common">Peruvian cotton</name>
    <name type="synonym">Gossypium klotzschianum subsp. raimondii</name>
    <dbReference type="NCBI Taxonomy" id="29730"/>
    <lineage>
        <taxon>Eukaryota</taxon>
        <taxon>Viridiplantae</taxon>
        <taxon>Streptophyta</taxon>
        <taxon>Embryophyta</taxon>
        <taxon>Tracheophyta</taxon>
        <taxon>Spermatophyta</taxon>
        <taxon>Magnoliopsida</taxon>
        <taxon>eudicotyledons</taxon>
        <taxon>Gunneridae</taxon>
        <taxon>Pentapetalae</taxon>
        <taxon>rosids</taxon>
        <taxon>malvids</taxon>
        <taxon>Malvales</taxon>
        <taxon>Malvaceae</taxon>
        <taxon>Malvoideae</taxon>
        <taxon>Gossypium</taxon>
    </lineage>
</organism>
<dbReference type="Gene3D" id="2.160.10.10">
    <property type="entry name" value="Hexapeptide repeat proteins"/>
    <property type="match status" value="2"/>
</dbReference>
<name>A0A0D2QLP1_GOSRA</name>
<accession>A0A0D2QLP1</accession>
<keyword evidence="4" id="KW-1185">Reference proteome</keyword>
<comment type="subcellular location">
    <subcellularLocation>
        <location evidence="2">Mitochondrion membrane</location>
        <topology evidence="2">Peripheral membrane protein</topology>
        <orientation evidence="2">Matrix side</orientation>
    </subcellularLocation>
</comment>
<dbReference type="InterPro" id="IPR011004">
    <property type="entry name" value="Trimer_LpxA-like_sf"/>
</dbReference>
<dbReference type="SUPFAM" id="SSF51161">
    <property type="entry name" value="Trimeric LpxA-like enzymes"/>
    <property type="match status" value="1"/>
</dbReference>
<comment type="similarity">
    <text evidence="1">Belongs to the gamma-class carbonic anhydrase family.</text>
</comment>
<evidence type="ECO:0000313" key="3">
    <source>
        <dbReference type="EMBL" id="KJB17751.1"/>
    </source>
</evidence>
<evidence type="ECO:0000256" key="1">
    <source>
        <dbReference type="ARBA" id="ARBA00023595"/>
    </source>
</evidence>
<dbReference type="CDD" id="cd04645">
    <property type="entry name" value="LbH_gamma_CA_like"/>
    <property type="match status" value="1"/>
</dbReference>
<evidence type="ECO:0000313" key="4">
    <source>
        <dbReference type="Proteomes" id="UP000032304"/>
    </source>
</evidence>
<evidence type="ECO:0008006" key="5">
    <source>
        <dbReference type="Google" id="ProtNLM"/>
    </source>
</evidence>
<sequence length="229" mass="25390">MGTLGKAIYTVGFWVRETGQALDRLGCRLQGNYYFQEQLSRHRTLMNVFDKAPFVDRDAFVAPSASVIGDVQVGRGSSIWYGCVLRGHSAVLHGCTVEDEAFVGMGATLLDGVYVEKHAMVAAGALVRQNTRIPCGEVWGGNPAKFLRKLTEEEMAFISQSALNYSNLAQVHAAENGKSFDEIEFEKMLRKKFARRDEEYDSMLGVVRETPPELILPDNVLPNKVPKTA</sequence>
<dbReference type="EMBL" id="CM001742">
    <property type="protein sequence ID" value="KJB17751.1"/>
    <property type="molecule type" value="Genomic_DNA"/>
</dbReference>